<dbReference type="AlphaFoldDB" id="R7V980"/>
<dbReference type="Proteomes" id="UP000014760">
    <property type="component" value="Unassembled WGS sequence"/>
</dbReference>
<sequence length="127" mass="14110">MKKSEELGMTWNEENLSNINELRTRKKCADLANMTINKGGVKGACLAITTTAIRATTTAAPNENSWGKTVHVINQCTVKGHSHLLGSEDLSYHNEFLVCKAELSSVKQAVSKLFPRIKRKRWRSPIG</sequence>
<evidence type="ECO:0000313" key="3">
    <source>
        <dbReference type="Proteomes" id="UP000014760"/>
    </source>
</evidence>
<reference evidence="3" key="1">
    <citation type="submission" date="2012-12" db="EMBL/GenBank/DDBJ databases">
        <authorList>
            <person name="Hellsten U."/>
            <person name="Grimwood J."/>
            <person name="Chapman J.A."/>
            <person name="Shapiro H."/>
            <person name="Aerts A."/>
            <person name="Otillar R.P."/>
            <person name="Terry A.Y."/>
            <person name="Boore J.L."/>
            <person name="Simakov O."/>
            <person name="Marletaz F."/>
            <person name="Cho S.-J."/>
            <person name="Edsinger-Gonzales E."/>
            <person name="Havlak P."/>
            <person name="Kuo D.-H."/>
            <person name="Larsson T."/>
            <person name="Lv J."/>
            <person name="Arendt D."/>
            <person name="Savage R."/>
            <person name="Osoegawa K."/>
            <person name="de Jong P."/>
            <person name="Lindberg D.R."/>
            <person name="Seaver E.C."/>
            <person name="Weisblat D.A."/>
            <person name="Putnam N.H."/>
            <person name="Grigoriev I.V."/>
            <person name="Rokhsar D.S."/>
        </authorList>
    </citation>
    <scope>NUCLEOTIDE SEQUENCE</scope>
    <source>
        <strain evidence="3">I ESC-2004</strain>
    </source>
</reference>
<proteinExistence type="predicted"/>
<reference evidence="1 3" key="2">
    <citation type="journal article" date="2013" name="Nature">
        <title>Insights into bilaterian evolution from three spiralian genomes.</title>
        <authorList>
            <person name="Simakov O."/>
            <person name="Marletaz F."/>
            <person name="Cho S.J."/>
            <person name="Edsinger-Gonzales E."/>
            <person name="Havlak P."/>
            <person name="Hellsten U."/>
            <person name="Kuo D.H."/>
            <person name="Larsson T."/>
            <person name="Lv J."/>
            <person name="Arendt D."/>
            <person name="Savage R."/>
            <person name="Osoegawa K."/>
            <person name="de Jong P."/>
            <person name="Grimwood J."/>
            <person name="Chapman J.A."/>
            <person name="Shapiro H."/>
            <person name="Aerts A."/>
            <person name="Otillar R.P."/>
            <person name="Terry A.Y."/>
            <person name="Boore J.L."/>
            <person name="Grigoriev I.V."/>
            <person name="Lindberg D.R."/>
            <person name="Seaver E.C."/>
            <person name="Weisblat D.A."/>
            <person name="Putnam N.H."/>
            <person name="Rokhsar D.S."/>
        </authorList>
    </citation>
    <scope>NUCLEOTIDE SEQUENCE</scope>
    <source>
        <strain evidence="1 3">I ESC-2004</strain>
    </source>
</reference>
<organism evidence="1">
    <name type="scientific">Capitella teleta</name>
    <name type="common">Polychaete worm</name>
    <dbReference type="NCBI Taxonomy" id="283909"/>
    <lineage>
        <taxon>Eukaryota</taxon>
        <taxon>Metazoa</taxon>
        <taxon>Spiralia</taxon>
        <taxon>Lophotrochozoa</taxon>
        <taxon>Annelida</taxon>
        <taxon>Polychaeta</taxon>
        <taxon>Sedentaria</taxon>
        <taxon>Scolecida</taxon>
        <taxon>Capitellidae</taxon>
        <taxon>Capitella</taxon>
    </lineage>
</organism>
<evidence type="ECO:0000313" key="2">
    <source>
        <dbReference type="EnsemblMetazoa" id="CapteP203344"/>
    </source>
</evidence>
<gene>
    <name evidence="1" type="ORF">CAPTEDRAFT_203344</name>
</gene>
<reference evidence="2" key="3">
    <citation type="submission" date="2015-06" db="UniProtKB">
        <authorList>
            <consortium name="EnsemblMetazoa"/>
        </authorList>
    </citation>
    <scope>IDENTIFICATION</scope>
</reference>
<keyword evidence="3" id="KW-1185">Reference proteome</keyword>
<evidence type="ECO:0000313" key="1">
    <source>
        <dbReference type="EMBL" id="ELU15403.1"/>
    </source>
</evidence>
<dbReference type="EnsemblMetazoa" id="CapteT203344">
    <property type="protein sequence ID" value="CapteP203344"/>
    <property type="gene ID" value="CapteG203344"/>
</dbReference>
<protein>
    <submittedName>
        <fullName evidence="1 2">Uncharacterized protein</fullName>
    </submittedName>
</protein>
<accession>R7V980</accession>
<name>R7V980_CAPTE</name>
<dbReference type="HOGENOM" id="CLU_1972560_0_0_1"/>
<dbReference type="EMBL" id="KB293808">
    <property type="protein sequence ID" value="ELU15403.1"/>
    <property type="molecule type" value="Genomic_DNA"/>
</dbReference>
<dbReference type="EMBL" id="AMQN01000638">
    <property type="status" value="NOT_ANNOTATED_CDS"/>
    <property type="molecule type" value="Genomic_DNA"/>
</dbReference>